<dbReference type="Pfam" id="PF07859">
    <property type="entry name" value="Abhydrolase_3"/>
    <property type="match status" value="1"/>
</dbReference>
<dbReference type="AlphaFoldDB" id="A0A0B7N3K6"/>
<evidence type="ECO:0000259" key="4">
    <source>
        <dbReference type="Pfam" id="PF07859"/>
    </source>
</evidence>
<sequence>MESIRQLIKAKVPTSIMALIIQGILSLPPTISRYLIAEFTAPKKSQMSWIRMIETSTWKGAWIGPNIAKYQEDDLLSHRIREADMIIYKVHGGAFRVGHCTMYMDVFQNWIHLLKENHNINALILSIDYSLAPECMYPVPVLECVAAYEYLINTLNIPGSKIILSGDSAGGALCLETLIRVYAPNILQDINASRSNFEAEIPAGILLVSPLVSANTSSWLWQFENDIITPELASRVLKEYLNLPEATNTDDLHLLKLAHISKDFDRFAPKNVMVYVGEQEVMRDDILALAHTVKKDKTCNVYIRKEDCLHDWYFIRELVKAQDKHILTSSDEEFVTFAARSLSEAAINFKNPSISSTAQLDTLAKSLLVGKQTQSHSTHLIPEIETEAISVSPIIA</sequence>
<reference evidence="5 6" key="1">
    <citation type="submission" date="2014-09" db="EMBL/GenBank/DDBJ databases">
        <authorList>
            <person name="Ellenberger Sabrina"/>
        </authorList>
    </citation>
    <scope>NUCLEOTIDE SEQUENCE [LARGE SCALE GENOMIC DNA]</scope>
    <source>
        <strain evidence="5 6">CBS 412.66</strain>
    </source>
</reference>
<dbReference type="PANTHER" id="PTHR48081:SF8">
    <property type="entry name" value="ALPHA_BETA HYDROLASE FOLD-3 DOMAIN-CONTAINING PROTEIN-RELATED"/>
    <property type="match status" value="1"/>
</dbReference>
<dbReference type="InterPro" id="IPR029058">
    <property type="entry name" value="AB_hydrolase_fold"/>
</dbReference>
<dbReference type="SUPFAM" id="SSF53474">
    <property type="entry name" value="alpha/beta-Hydrolases"/>
    <property type="match status" value="1"/>
</dbReference>
<evidence type="ECO:0000313" key="6">
    <source>
        <dbReference type="Proteomes" id="UP000054107"/>
    </source>
</evidence>
<dbReference type="GO" id="GO:0016787">
    <property type="term" value="F:hydrolase activity"/>
    <property type="evidence" value="ECO:0007669"/>
    <property type="project" value="UniProtKB-KW"/>
</dbReference>
<keyword evidence="2" id="KW-0378">Hydrolase</keyword>
<comment type="similarity">
    <text evidence="1">Belongs to the 'GDXG' lipolytic enzyme family.</text>
</comment>
<protein>
    <recommendedName>
        <fullName evidence="4">Alpha/beta hydrolase fold-3 domain-containing protein</fullName>
    </recommendedName>
</protein>
<feature type="active site" evidence="3">
    <location>
        <position position="168"/>
    </location>
</feature>
<accession>A0A0B7N3K6</accession>
<dbReference type="OrthoDB" id="408631at2759"/>
<gene>
    <name evidence="5" type="primary">PARPA_05859.1 scaffold 20154</name>
</gene>
<evidence type="ECO:0000256" key="2">
    <source>
        <dbReference type="ARBA" id="ARBA00022801"/>
    </source>
</evidence>
<dbReference type="InterPro" id="IPR013094">
    <property type="entry name" value="AB_hydrolase_3"/>
</dbReference>
<proteinExistence type="inferred from homology"/>
<dbReference type="STRING" id="35722.A0A0B7N3K6"/>
<name>A0A0B7N3K6_9FUNG</name>
<evidence type="ECO:0000256" key="1">
    <source>
        <dbReference type="ARBA" id="ARBA00010515"/>
    </source>
</evidence>
<dbReference type="EMBL" id="LN727218">
    <property type="protein sequence ID" value="CEP11952.1"/>
    <property type="molecule type" value="Genomic_DNA"/>
</dbReference>
<feature type="domain" description="Alpha/beta hydrolase fold-3" evidence="4">
    <location>
        <begin position="90"/>
        <end position="313"/>
    </location>
</feature>
<evidence type="ECO:0000256" key="3">
    <source>
        <dbReference type="PROSITE-ProRule" id="PRU10038"/>
    </source>
</evidence>
<dbReference type="PANTHER" id="PTHR48081">
    <property type="entry name" value="AB HYDROLASE SUPERFAMILY PROTEIN C4A8.06C"/>
    <property type="match status" value="1"/>
</dbReference>
<evidence type="ECO:0000313" key="5">
    <source>
        <dbReference type="EMBL" id="CEP11952.1"/>
    </source>
</evidence>
<dbReference type="InterPro" id="IPR033140">
    <property type="entry name" value="Lipase_GDXG_put_SER_AS"/>
</dbReference>
<keyword evidence="6" id="KW-1185">Reference proteome</keyword>
<dbReference type="InterPro" id="IPR050300">
    <property type="entry name" value="GDXG_lipolytic_enzyme"/>
</dbReference>
<dbReference type="PROSITE" id="PS01174">
    <property type="entry name" value="LIPASE_GDXG_SER"/>
    <property type="match status" value="1"/>
</dbReference>
<dbReference type="Gene3D" id="3.40.50.1820">
    <property type="entry name" value="alpha/beta hydrolase"/>
    <property type="match status" value="1"/>
</dbReference>
<dbReference type="Proteomes" id="UP000054107">
    <property type="component" value="Unassembled WGS sequence"/>
</dbReference>
<organism evidence="5 6">
    <name type="scientific">Parasitella parasitica</name>
    <dbReference type="NCBI Taxonomy" id="35722"/>
    <lineage>
        <taxon>Eukaryota</taxon>
        <taxon>Fungi</taxon>
        <taxon>Fungi incertae sedis</taxon>
        <taxon>Mucoromycota</taxon>
        <taxon>Mucoromycotina</taxon>
        <taxon>Mucoromycetes</taxon>
        <taxon>Mucorales</taxon>
        <taxon>Mucorineae</taxon>
        <taxon>Mucoraceae</taxon>
        <taxon>Parasitella</taxon>
    </lineage>
</organism>